<reference evidence="1 2" key="1">
    <citation type="journal article" date="2015" name="Proc. Natl. Acad. Sci. U.S.A.">
        <title>The resurrection genome of Boea hygrometrica: A blueprint for survival of dehydration.</title>
        <authorList>
            <person name="Xiao L."/>
            <person name="Yang G."/>
            <person name="Zhang L."/>
            <person name="Yang X."/>
            <person name="Zhao S."/>
            <person name="Ji Z."/>
            <person name="Zhou Q."/>
            <person name="Hu M."/>
            <person name="Wang Y."/>
            <person name="Chen M."/>
            <person name="Xu Y."/>
            <person name="Jin H."/>
            <person name="Xiao X."/>
            <person name="Hu G."/>
            <person name="Bao F."/>
            <person name="Hu Y."/>
            <person name="Wan P."/>
            <person name="Li L."/>
            <person name="Deng X."/>
            <person name="Kuang T."/>
            <person name="Xiang C."/>
            <person name="Zhu J.K."/>
            <person name="Oliver M.J."/>
            <person name="He Y."/>
        </authorList>
    </citation>
    <scope>NUCLEOTIDE SEQUENCE [LARGE SCALE GENOMIC DNA]</scope>
    <source>
        <strain evidence="2">cv. XS01</strain>
    </source>
</reference>
<evidence type="ECO:0000313" key="2">
    <source>
        <dbReference type="Proteomes" id="UP000250235"/>
    </source>
</evidence>
<dbReference type="EMBL" id="KQ992619">
    <property type="protein sequence ID" value="KZV49943.1"/>
    <property type="molecule type" value="Genomic_DNA"/>
</dbReference>
<sequence>MLSSTEATKLCPRTTATRAARTRRTRARLLIKLMATSIYEGTKQDKMRCLNGTRKQASNTVFLDENNRAKLVKEKPARTKEYQLGEEKIGSRDLVKLDAYGETLEETRMQEFVIMNNVDAYDDVKIT</sequence>
<dbReference type="Proteomes" id="UP000250235">
    <property type="component" value="Unassembled WGS sequence"/>
</dbReference>
<evidence type="ECO:0000313" key="1">
    <source>
        <dbReference type="EMBL" id="KZV49943.1"/>
    </source>
</evidence>
<proteinExistence type="predicted"/>
<gene>
    <name evidence="1" type="ORF">F511_35684</name>
</gene>
<keyword evidence="2" id="KW-1185">Reference proteome</keyword>
<organism evidence="1 2">
    <name type="scientific">Dorcoceras hygrometricum</name>
    <dbReference type="NCBI Taxonomy" id="472368"/>
    <lineage>
        <taxon>Eukaryota</taxon>
        <taxon>Viridiplantae</taxon>
        <taxon>Streptophyta</taxon>
        <taxon>Embryophyta</taxon>
        <taxon>Tracheophyta</taxon>
        <taxon>Spermatophyta</taxon>
        <taxon>Magnoliopsida</taxon>
        <taxon>eudicotyledons</taxon>
        <taxon>Gunneridae</taxon>
        <taxon>Pentapetalae</taxon>
        <taxon>asterids</taxon>
        <taxon>lamiids</taxon>
        <taxon>Lamiales</taxon>
        <taxon>Gesneriaceae</taxon>
        <taxon>Didymocarpoideae</taxon>
        <taxon>Trichosporeae</taxon>
        <taxon>Loxocarpinae</taxon>
        <taxon>Dorcoceras</taxon>
    </lineage>
</organism>
<accession>A0A2Z7CT21</accession>
<protein>
    <submittedName>
        <fullName evidence="1">Uncharacterized protein</fullName>
    </submittedName>
</protein>
<dbReference type="AlphaFoldDB" id="A0A2Z7CT21"/>
<name>A0A2Z7CT21_9LAMI</name>